<feature type="domain" description="SOCS box" evidence="5">
    <location>
        <begin position="202"/>
        <end position="243"/>
    </location>
</feature>
<accession>A0AA88XZA9</accession>
<dbReference type="Proteomes" id="UP001186944">
    <property type="component" value="Unassembled WGS sequence"/>
</dbReference>
<dbReference type="SUPFAM" id="SSF158235">
    <property type="entry name" value="SOCS box-like"/>
    <property type="match status" value="1"/>
</dbReference>
<evidence type="ECO:0000313" key="6">
    <source>
        <dbReference type="EMBL" id="KAK3094900.1"/>
    </source>
</evidence>
<dbReference type="InterPro" id="IPR051573">
    <property type="entry name" value="Ankyrin-SOCS_box_domain"/>
</dbReference>
<keyword evidence="7" id="KW-1185">Reference proteome</keyword>
<comment type="caution">
    <text evidence="6">The sequence shown here is derived from an EMBL/GenBank/DDBJ whole genome shotgun (WGS) entry which is preliminary data.</text>
</comment>
<dbReference type="GO" id="GO:0016567">
    <property type="term" value="P:protein ubiquitination"/>
    <property type="evidence" value="ECO:0007669"/>
    <property type="project" value="TreeGrafter"/>
</dbReference>
<dbReference type="PANTHER" id="PTHR24136">
    <property type="entry name" value="SOWAH (DROSOPHILA) HOMOLOG"/>
    <property type="match status" value="1"/>
</dbReference>
<organism evidence="6 7">
    <name type="scientific">Pinctada imbricata</name>
    <name type="common">Atlantic pearl-oyster</name>
    <name type="synonym">Pinctada martensii</name>
    <dbReference type="NCBI Taxonomy" id="66713"/>
    <lineage>
        <taxon>Eukaryota</taxon>
        <taxon>Metazoa</taxon>
        <taxon>Spiralia</taxon>
        <taxon>Lophotrochozoa</taxon>
        <taxon>Mollusca</taxon>
        <taxon>Bivalvia</taxon>
        <taxon>Autobranchia</taxon>
        <taxon>Pteriomorphia</taxon>
        <taxon>Pterioida</taxon>
        <taxon>Pterioidea</taxon>
        <taxon>Pteriidae</taxon>
        <taxon>Pinctada</taxon>
    </lineage>
</organism>
<dbReference type="InterPro" id="IPR036036">
    <property type="entry name" value="SOCS_box-like_dom_sf"/>
</dbReference>
<dbReference type="GO" id="GO:0045732">
    <property type="term" value="P:positive regulation of protein catabolic process"/>
    <property type="evidence" value="ECO:0007669"/>
    <property type="project" value="TreeGrafter"/>
</dbReference>
<sequence>MDLMKLFESSLSTEQKLQNIISRNETGELDKYLSSGGDPNLRIQKHGGNTIMHEAARQGHFLCVEKLMEYNADPEIKNDFNLTPITLAFRNHYAKCVEILLRVNTELKSLETIWSQLSGAKTIWNTSNDRMLKVLVKATPDLSRTRSNLQNNLFFKCKNDEMYGSLKMIVYGGYKFSQEQINQFHEGYEKDKTFLDWMNQYQKTPQSLQHYCRVAIRHSFHGNCNVMYGAEVLPLPRLTKLFVCIKDED</sequence>
<dbReference type="PROSITE" id="PS50088">
    <property type="entry name" value="ANK_REPEAT"/>
    <property type="match status" value="1"/>
</dbReference>
<dbReference type="PANTHER" id="PTHR24136:SF15">
    <property type="entry name" value="ANK_REP_REGION DOMAIN-CONTAINING PROTEIN"/>
    <property type="match status" value="1"/>
</dbReference>
<dbReference type="Pfam" id="PF12796">
    <property type="entry name" value="Ank_2"/>
    <property type="match status" value="1"/>
</dbReference>
<dbReference type="InterPro" id="IPR036770">
    <property type="entry name" value="Ankyrin_rpt-contain_sf"/>
</dbReference>
<name>A0AA88XZA9_PINIB</name>
<dbReference type="AlphaFoldDB" id="A0AA88XZA9"/>
<evidence type="ECO:0000256" key="4">
    <source>
        <dbReference type="PROSITE-ProRule" id="PRU00023"/>
    </source>
</evidence>
<evidence type="ECO:0000256" key="2">
    <source>
        <dbReference type="ARBA" id="ARBA00022737"/>
    </source>
</evidence>
<dbReference type="SMART" id="SM00969">
    <property type="entry name" value="SOCS_box"/>
    <property type="match status" value="1"/>
</dbReference>
<keyword evidence="3 4" id="KW-0040">ANK repeat</keyword>
<feature type="repeat" description="ANK" evidence="4">
    <location>
        <begin position="47"/>
        <end position="79"/>
    </location>
</feature>
<evidence type="ECO:0000256" key="3">
    <source>
        <dbReference type="ARBA" id="ARBA00023043"/>
    </source>
</evidence>
<comment type="similarity">
    <text evidence="1">Belongs to the ankyrin SOCS box (ASB) family.</text>
</comment>
<dbReference type="PROSITE" id="PS50225">
    <property type="entry name" value="SOCS"/>
    <property type="match status" value="1"/>
</dbReference>
<dbReference type="InterPro" id="IPR001496">
    <property type="entry name" value="SOCS_box"/>
</dbReference>
<evidence type="ECO:0000313" key="7">
    <source>
        <dbReference type="Proteomes" id="UP001186944"/>
    </source>
</evidence>
<dbReference type="SMART" id="SM00248">
    <property type="entry name" value="ANK"/>
    <property type="match status" value="2"/>
</dbReference>
<evidence type="ECO:0000259" key="5">
    <source>
        <dbReference type="PROSITE" id="PS50225"/>
    </source>
</evidence>
<dbReference type="SUPFAM" id="SSF48403">
    <property type="entry name" value="Ankyrin repeat"/>
    <property type="match status" value="1"/>
</dbReference>
<dbReference type="InterPro" id="IPR002110">
    <property type="entry name" value="Ankyrin_rpt"/>
</dbReference>
<evidence type="ECO:0000256" key="1">
    <source>
        <dbReference type="ARBA" id="ARBA00005949"/>
    </source>
</evidence>
<proteinExistence type="inferred from homology"/>
<dbReference type="Gene3D" id="1.25.40.20">
    <property type="entry name" value="Ankyrin repeat-containing domain"/>
    <property type="match status" value="1"/>
</dbReference>
<dbReference type="GO" id="GO:0035556">
    <property type="term" value="P:intracellular signal transduction"/>
    <property type="evidence" value="ECO:0007669"/>
    <property type="project" value="InterPro"/>
</dbReference>
<dbReference type="Pfam" id="PF07525">
    <property type="entry name" value="SOCS_box"/>
    <property type="match status" value="1"/>
</dbReference>
<keyword evidence="2" id="KW-0677">Repeat</keyword>
<dbReference type="PROSITE" id="PS50297">
    <property type="entry name" value="ANK_REP_REGION"/>
    <property type="match status" value="1"/>
</dbReference>
<reference evidence="6" key="1">
    <citation type="submission" date="2019-08" db="EMBL/GenBank/DDBJ databases">
        <title>The improved chromosome-level genome for the pearl oyster Pinctada fucata martensii using PacBio sequencing and Hi-C.</title>
        <authorList>
            <person name="Zheng Z."/>
        </authorList>
    </citation>
    <scope>NUCLEOTIDE SEQUENCE</scope>
    <source>
        <strain evidence="6">ZZ-2019</strain>
        <tissue evidence="6">Adductor muscle</tissue>
    </source>
</reference>
<protein>
    <recommendedName>
        <fullName evidence="5">SOCS box domain-containing protein</fullName>
    </recommendedName>
</protein>
<dbReference type="EMBL" id="VSWD01000008">
    <property type="protein sequence ID" value="KAK3094900.1"/>
    <property type="molecule type" value="Genomic_DNA"/>
</dbReference>
<gene>
    <name evidence="6" type="ORF">FSP39_007668</name>
</gene>